<comment type="caution">
    <text evidence="1">The sequence shown here is derived from an EMBL/GenBank/DDBJ whole genome shotgun (WGS) entry which is preliminary data.</text>
</comment>
<protein>
    <recommendedName>
        <fullName evidence="3">Spore coat protein</fullName>
    </recommendedName>
</protein>
<proteinExistence type="predicted"/>
<evidence type="ECO:0008006" key="3">
    <source>
        <dbReference type="Google" id="ProtNLM"/>
    </source>
</evidence>
<dbReference type="Proteomes" id="UP000799092">
    <property type="component" value="Unassembled WGS sequence"/>
</dbReference>
<keyword evidence="2" id="KW-1185">Reference proteome</keyword>
<name>A0A6A8DUS6_9BACI</name>
<dbReference type="EMBL" id="WJNG01000021">
    <property type="protein sequence ID" value="MRH44952.1"/>
    <property type="molecule type" value="Genomic_DNA"/>
</dbReference>
<sequence>MANKELNDNLNEISNSLINMHVSDLLNKHNISKESKRIKSLSNSEKGQIKDSVDRLRTQTEAFLANQQNKNNSLSAPSTEDLVKQLQNIRNKSKS</sequence>
<evidence type="ECO:0000313" key="1">
    <source>
        <dbReference type="EMBL" id="MRH44952.1"/>
    </source>
</evidence>
<dbReference type="AlphaFoldDB" id="A0A6A8DUS6"/>
<reference evidence="1" key="1">
    <citation type="submission" date="2019-11" db="EMBL/GenBank/DDBJ databases">
        <authorList>
            <person name="Li J."/>
        </authorList>
    </citation>
    <scope>NUCLEOTIDE SEQUENCE</scope>
    <source>
        <strain evidence="1">B6B</strain>
    </source>
</reference>
<dbReference type="OrthoDB" id="2971679at2"/>
<gene>
    <name evidence="1" type="ORF">GH741_20110</name>
</gene>
<evidence type="ECO:0000313" key="2">
    <source>
        <dbReference type="Proteomes" id="UP000799092"/>
    </source>
</evidence>
<organism evidence="1 2">
    <name type="scientific">Aquibacillus halophilus</name>
    <dbReference type="NCBI Taxonomy" id="930132"/>
    <lineage>
        <taxon>Bacteria</taxon>
        <taxon>Bacillati</taxon>
        <taxon>Bacillota</taxon>
        <taxon>Bacilli</taxon>
        <taxon>Bacillales</taxon>
        <taxon>Bacillaceae</taxon>
        <taxon>Aquibacillus</taxon>
    </lineage>
</organism>
<dbReference type="RefSeq" id="WP_153738551.1">
    <property type="nucleotide sequence ID" value="NZ_WJNG01000021.1"/>
</dbReference>
<accession>A0A6A8DUS6</accession>